<dbReference type="RefSeq" id="WP_100304333.1">
    <property type="nucleotide sequence ID" value="NZ_PGET01000001.1"/>
</dbReference>
<evidence type="ECO:0000313" key="1">
    <source>
        <dbReference type="EMBL" id="PJJ27738.1"/>
    </source>
</evidence>
<dbReference type="Proteomes" id="UP000231092">
    <property type="component" value="Unassembled WGS sequence"/>
</dbReference>
<gene>
    <name evidence="1" type="ORF">H171_1214</name>
</gene>
<proteinExistence type="predicted"/>
<comment type="caution">
    <text evidence="1">The sequence shown here is derived from an EMBL/GenBank/DDBJ whole genome shotgun (WGS) entry which is preliminary data.</text>
</comment>
<name>A0A2M8Z2R1_9FIRM</name>
<organism evidence="1 2">
    <name type="scientific">[Clostridium] celerecrescens 18A</name>
    <dbReference type="NCBI Taxonomy" id="1286362"/>
    <lineage>
        <taxon>Bacteria</taxon>
        <taxon>Bacillati</taxon>
        <taxon>Bacillota</taxon>
        <taxon>Clostridia</taxon>
        <taxon>Lachnospirales</taxon>
        <taxon>Lachnospiraceae</taxon>
        <taxon>Lacrimispora</taxon>
    </lineage>
</organism>
<evidence type="ECO:0000313" key="2">
    <source>
        <dbReference type="Proteomes" id="UP000231092"/>
    </source>
</evidence>
<reference evidence="1 2" key="1">
    <citation type="submission" date="2017-11" db="EMBL/GenBank/DDBJ databases">
        <title>Understudied soil microbes with underappreciated capabilities: Untangling the Clostridium saccharolyticum group.</title>
        <authorList>
            <person name="Leschine S."/>
        </authorList>
    </citation>
    <scope>NUCLEOTIDE SEQUENCE [LARGE SCALE GENOMIC DNA]</scope>
    <source>
        <strain evidence="1 2">18A</strain>
    </source>
</reference>
<dbReference type="OrthoDB" id="1842465at2"/>
<accession>A0A2M8Z2R1</accession>
<sequence length="189" mass="22093">MNTGSMPFPGKELAQDELSRDSCYHKIRSEDRKRITDRAWQKGEAAAEMIFMRYNGEKDFFRIVSESGLTCEKVDADYVVGNQRYFSDYLTGQKRIHLYLKSISLWAKENKMEMAEAMNLILSHEYYHYLEWSELGFTSKEYLVPMLRIGSLKIGRTGIRALSEIGAHAFACRYEQLIKEERYATELKL</sequence>
<dbReference type="EMBL" id="PGET01000001">
    <property type="protein sequence ID" value="PJJ27738.1"/>
    <property type="molecule type" value="Genomic_DNA"/>
</dbReference>
<dbReference type="AlphaFoldDB" id="A0A2M8Z2R1"/>
<protein>
    <submittedName>
        <fullName evidence="1">Uncharacterized protein</fullName>
    </submittedName>
</protein>